<keyword evidence="3" id="KW-1185">Reference proteome</keyword>
<reference evidence="2 3" key="1">
    <citation type="submission" date="2019-07" db="EMBL/GenBank/DDBJ databases">
        <title>Microlunatus dokdonensis sp. nov. isolated from the rhizospheric soil of the wild plant Elymus tsukushiensis.</title>
        <authorList>
            <person name="Ghim S.-Y."/>
            <person name="Hwang Y.-J."/>
            <person name="Son J.-S."/>
            <person name="Shin J.-H."/>
        </authorList>
    </citation>
    <scope>NUCLEOTIDE SEQUENCE [LARGE SCALE GENOMIC DNA]</scope>
    <source>
        <strain evidence="2 3">KUDC0627</strain>
    </source>
</reference>
<organism evidence="2 3">
    <name type="scientific">Microlunatus elymi</name>
    <dbReference type="NCBI Taxonomy" id="2596828"/>
    <lineage>
        <taxon>Bacteria</taxon>
        <taxon>Bacillati</taxon>
        <taxon>Actinomycetota</taxon>
        <taxon>Actinomycetes</taxon>
        <taxon>Propionibacteriales</taxon>
        <taxon>Propionibacteriaceae</taxon>
        <taxon>Microlunatus</taxon>
    </lineage>
</organism>
<accession>A0A516PXZ1</accession>
<feature type="region of interest" description="Disordered" evidence="1">
    <location>
        <begin position="23"/>
        <end position="45"/>
    </location>
</feature>
<dbReference type="KEGG" id="mik:FOE78_09170"/>
<dbReference type="EMBL" id="CP041692">
    <property type="protein sequence ID" value="QDP96045.1"/>
    <property type="molecule type" value="Genomic_DNA"/>
</dbReference>
<protein>
    <submittedName>
        <fullName evidence="2">DUF1801 domain-containing protein</fullName>
    </submittedName>
</protein>
<feature type="compositionally biased region" description="Basic and acidic residues" evidence="1">
    <location>
        <begin position="23"/>
        <end position="33"/>
    </location>
</feature>
<dbReference type="OrthoDB" id="32458at2"/>
<evidence type="ECO:0000313" key="3">
    <source>
        <dbReference type="Proteomes" id="UP000319263"/>
    </source>
</evidence>
<dbReference type="Gene3D" id="3.90.1150.200">
    <property type="match status" value="1"/>
</dbReference>
<gene>
    <name evidence="2" type="ORF">FOE78_09170</name>
</gene>
<proteinExistence type="predicted"/>
<evidence type="ECO:0000313" key="2">
    <source>
        <dbReference type="EMBL" id="QDP96045.1"/>
    </source>
</evidence>
<dbReference type="SUPFAM" id="SSF159888">
    <property type="entry name" value="YdhG-like"/>
    <property type="match status" value="1"/>
</dbReference>
<dbReference type="Proteomes" id="UP000319263">
    <property type="component" value="Chromosome"/>
</dbReference>
<name>A0A516PXZ1_9ACTN</name>
<dbReference type="AlphaFoldDB" id="A0A516PXZ1"/>
<evidence type="ECO:0000256" key="1">
    <source>
        <dbReference type="SAM" id="MobiDB-lite"/>
    </source>
</evidence>
<sequence length="153" mass="16671">MIMATKTTGTAKNDGFSADERAAMKAHADELKAQRSRGGSTSKTDGEADVLAKIAEMNDVDRALATRFHDIVSETAPELTPRTWYGMPAYAKNGKVVCHFKNAAKFKTRYATIGFSDQAALDDGDIWPTEYAITKITPATEKKIIELVRRAAG</sequence>